<comment type="similarity">
    <text evidence="2 8">Belongs to the cytochrome P450 family.</text>
</comment>
<evidence type="ECO:0000256" key="5">
    <source>
        <dbReference type="ARBA" id="ARBA00023004"/>
    </source>
</evidence>
<dbReference type="SUPFAM" id="SSF48264">
    <property type="entry name" value="Cytochrome P450"/>
    <property type="match status" value="1"/>
</dbReference>
<dbReference type="GO" id="GO:0020037">
    <property type="term" value="F:heme binding"/>
    <property type="evidence" value="ECO:0007669"/>
    <property type="project" value="InterPro"/>
</dbReference>
<evidence type="ECO:0000256" key="8">
    <source>
        <dbReference type="RuleBase" id="RU000461"/>
    </source>
</evidence>
<organism evidence="9 10">
    <name type="scientific">Cryoendolithus antarcticus</name>
    <dbReference type="NCBI Taxonomy" id="1507870"/>
    <lineage>
        <taxon>Eukaryota</taxon>
        <taxon>Fungi</taxon>
        <taxon>Dikarya</taxon>
        <taxon>Ascomycota</taxon>
        <taxon>Pezizomycotina</taxon>
        <taxon>Dothideomycetes</taxon>
        <taxon>Dothideomycetidae</taxon>
        <taxon>Cladosporiales</taxon>
        <taxon>Cladosporiaceae</taxon>
        <taxon>Cryoendolithus</taxon>
    </lineage>
</organism>
<dbReference type="PRINTS" id="PR00385">
    <property type="entry name" value="P450"/>
</dbReference>
<evidence type="ECO:0000256" key="7">
    <source>
        <dbReference type="PIRSR" id="PIRSR602401-1"/>
    </source>
</evidence>
<accession>A0A1V8SD22</accession>
<proteinExistence type="inferred from homology"/>
<dbReference type="PROSITE" id="PS00086">
    <property type="entry name" value="CYTOCHROME_P450"/>
    <property type="match status" value="1"/>
</dbReference>
<dbReference type="PRINTS" id="PR00463">
    <property type="entry name" value="EP450I"/>
</dbReference>
<dbReference type="EMBL" id="NAJO01000058">
    <property type="protein sequence ID" value="OQN97046.1"/>
    <property type="molecule type" value="Genomic_DNA"/>
</dbReference>
<keyword evidence="10" id="KW-1185">Reference proteome</keyword>
<dbReference type="InterPro" id="IPR002401">
    <property type="entry name" value="Cyt_P450_E_grp-I"/>
</dbReference>
<keyword evidence="6 8" id="KW-0503">Monooxygenase</keyword>
<reference evidence="10" key="1">
    <citation type="submission" date="2017-03" db="EMBL/GenBank/DDBJ databases">
        <title>Genomes of endolithic fungi from Antarctica.</title>
        <authorList>
            <person name="Coleine C."/>
            <person name="Masonjones S."/>
            <person name="Stajich J.E."/>
        </authorList>
    </citation>
    <scope>NUCLEOTIDE SEQUENCE [LARGE SCALE GENOMIC DNA]</scope>
    <source>
        <strain evidence="10">CCFEE 5527</strain>
    </source>
</reference>
<feature type="binding site" description="axial binding residue" evidence="7">
    <location>
        <position position="461"/>
    </location>
    <ligand>
        <name>heme</name>
        <dbReference type="ChEBI" id="CHEBI:30413"/>
    </ligand>
    <ligandPart>
        <name>Fe</name>
        <dbReference type="ChEBI" id="CHEBI:18248"/>
    </ligandPart>
</feature>
<dbReference type="Gene3D" id="1.10.630.10">
    <property type="entry name" value="Cytochrome P450"/>
    <property type="match status" value="1"/>
</dbReference>
<dbReference type="Pfam" id="PF00067">
    <property type="entry name" value="p450"/>
    <property type="match status" value="1"/>
</dbReference>
<dbReference type="GO" id="GO:0004497">
    <property type="term" value="F:monooxygenase activity"/>
    <property type="evidence" value="ECO:0007669"/>
    <property type="project" value="UniProtKB-KW"/>
</dbReference>
<evidence type="ECO:0008006" key="11">
    <source>
        <dbReference type="Google" id="ProtNLM"/>
    </source>
</evidence>
<evidence type="ECO:0000256" key="3">
    <source>
        <dbReference type="ARBA" id="ARBA00022723"/>
    </source>
</evidence>
<keyword evidence="4 8" id="KW-0560">Oxidoreductase</keyword>
<evidence type="ECO:0000313" key="9">
    <source>
        <dbReference type="EMBL" id="OQN97046.1"/>
    </source>
</evidence>
<dbReference type="OrthoDB" id="3945418at2759"/>
<evidence type="ECO:0000313" key="10">
    <source>
        <dbReference type="Proteomes" id="UP000192596"/>
    </source>
</evidence>
<dbReference type="AlphaFoldDB" id="A0A1V8SD22"/>
<dbReference type="Proteomes" id="UP000192596">
    <property type="component" value="Unassembled WGS sequence"/>
</dbReference>
<evidence type="ECO:0000256" key="6">
    <source>
        <dbReference type="ARBA" id="ARBA00023033"/>
    </source>
</evidence>
<dbReference type="InterPro" id="IPR017972">
    <property type="entry name" value="Cyt_P450_CS"/>
</dbReference>
<dbReference type="InterPro" id="IPR001128">
    <property type="entry name" value="Cyt_P450"/>
</dbReference>
<dbReference type="PANTHER" id="PTHR24305:SF157">
    <property type="entry name" value="N-ACETYLTRYPTOPHAN 6-HYDROXYLASE IVOC-RELATED"/>
    <property type="match status" value="1"/>
</dbReference>
<comment type="cofactor">
    <cofactor evidence="1 7">
        <name>heme</name>
        <dbReference type="ChEBI" id="CHEBI:30413"/>
    </cofactor>
</comment>
<evidence type="ECO:0000256" key="1">
    <source>
        <dbReference type="ARBA" id="ARBA00001971"/>
    </source>
</evidence>
<comment type="caution">
    <text evidence="9">The sequence shown here is derived from an EMBL/GenBank/DDBJ whole genome shotgun (WGS) entry which is preliminary data.</text>
</comment>
<sequence length="520" mass="58317">MFSTSTFTGVTVLVLSSYAVYSLTKLFYRIFLHPIAHFPGPRLAAATYLYEAYYDVWKDGQFLFHLDALHDQYGPVIRVSPDEIHVRDSEWFHTLYTGPGHVRDKWARSIRANGSPGAVASAPSHDHHRLRRSALNPYFSRKAIDELEYDIQQRVDKMCTRISREYASTGLQLKLGTAFTALTMDVITSYCFGKSQGCLDEADFAPDWKRLMTAAFNITPIAKHFPIVMRVRGAIPPWVVVRLAPYMSGFVEVRQDIHAQAAALIAENAGRCGTSTEDKGEKAKTVFHGILQAAIPDEEKTVQRMADEAFVLIIAGAETTAKVLTTTLTHVLQDPKLMHRLRAEISAVTTDGQPLSSRQLENIPLFKAVIQEGLRVAGPVTNRQMLMAPNEDLRYTSRDGSHDAVIPRGTAISMTIRSVLNDPAIFPNPGKFDPERWLRATEQGVRLDRYLVTFSKGLRACVGMNLSQCELYLGVAALITRFDMTLEDFDYERDLKIIKDHFVGAPSKEAKDVRVHVVDR</sequence>
<dbReference type="PANTHER" id="PTHR24305">
    <property type="entry name" value="CYTOCHROME P450"/>
    <property type="match status" value="1"/>
</dbReference>
<dbReference type="STRING" id="1507870.A0A1V8SD22"/>
<keyword evidence="7 8" id="KW-0349">Heme</keyword>
<protein>
    <recommendedName>
        <fullName evidence="11">Trichodiene oxygenase</fullName>
    </recommendedName>
</protein>
<evidence type="ECO:0000256" key="4">
    <source>
        <dbReference type="ARBA" id="ARBA00023002"/>
    </source>
</evidence>
<evidence type="ECO:0000256" key="2">
    <source>
        <dbReference type="ARBA" id="ARBA00010617"/>
    </source>
</evidence>
<dbReference type="GO" id="GO:0016705">
    <property type="term" value="F:oxidoreductase activity, acting on paired donors, with incorporation or reduction of molecular oxygen"/>
    <property type="evidence" value="ECO:0007669"/>
    <property type="project" value="InterPro"/>
</dbReference>
<dbReference type="InParanoid" id="A0A1V8SD22"/>
<keyword evidence="5 7" id="KW-0408">Iron</keyword>
<dbReference type="InterPro" id="IPR050121">
    <property type="entry name" value="Cytochrome_P450_monoxygenase"/>
</dbReference>
<dbReference type="GO" id="GO:0005506">
    <property type="term" value="F:iron ion binding"/>
    <property type="evidence" value="ECO:0007669"/>
    <property type="project" value="InterPro"/>
</dbReference>
<name>A0A1V8SD22_9PEZI</name>
<dbReference type="InterPro" id="IPR036396">
    <property type="entry name" value="Cyt_P450_sf"/>
</dbReference>
<keyword evidence="3 7" id="KW-0479">Metal-binding</keyword>
<dbReference type="CDD" id="cd11062">
    <property type="entry name" value="CYP58-like"/>
    <property type="match status" value="1"/>
</dbReference>
<gene>
    <name evidence="9" type="ORF">B0A48_16850</name>
</gene>